<feature type="non-terminal residue" evidence="1">
    <location>
        <position position="35"/>
    </location>
</feature>
<reference evidence="1" key="1">
    <citation type="journal article" date="2014" name="Front. Microbiol.">
        <title>High frequency of phylogenetically diverse reductive dehalogenase-homologous genes in deep subseafloor sedimentary metagenomes.</title>
        <authorList>
            <person name="Kawai M."/>
            <person name="Futagami T."/>
            <person name="Toyoda A."/>
            <person name="Takaki Y."/>
            <person name="Nishi S."/>
            <person name="Hori S."/>
            <person name="Arai W."/>
            <person name="Tsubouchi T."/>
            <person name="Morono Y."/>
            <person name="Uchiyama I."/>
            <person name="Ito T."/>
            <person name="Fujiyama A."/>
            <person name="Inagaki F."/>
            <person name="Takami H."/>
        </authorList>
    </citation>
    <scope>NUCLEOTIDE SEQUENCE</scope>
    <source>
        <strain evidence="1">Expedition CK06-06</strain>
    </source>
</reference>
<evidence type="ECO:0000313" key="1">
    <source>
        <dbReference type="EMBL" id="GAH14872.1"/>
    </source>
</evidence>
<proteinExistence type="predicted"/>
<dbReference type="EMBL" id="BART01030164">
    <property type="protein sequence ID" value="GAH14872.1"/>
    <property type="molecule type" value="Genomic_DNA"/>
</dbReference>
<dbReference type="AlphaFoldDB" id="X1D3V1"/>
<protein>
    <submittedName>
        <fullName evidence="1">Uncharacterized protein</fullName>
    </submittedName>
</protein>
<organism evidence="1">
    <name type="scientific">marine sediment metagenome</name>
    <dbReference type="NCBI Taxonomy" id="412755"/>
    <lineage>
        <taxon>unclassified sequences</taxon>
        <taxon>metagenomes</taxon>
        <taxon>ecological metagenomes</taxon>
    </lineage>
</organism>
<accession>X1D3V1</accession>
<gene>
    <name evidence="1" type="ORF">S01H4_52737</name>
</gene>
<sequence length="35" mass="4049">MPKYRRKQVMKGDRSILETLYKIAVELAILIGVSQ</sequence>
<name>X1D3V1_9ZZZZ</name>
<comment type="caution">
    <text evidence="1">The sequence shown here is derived from an EMBL/GenBank/DDBJ whole genome shotgun (WGS) entry which is preliminary data.</text>
</comment>